<evidence type="ECO:0000313" key="1">
    <source>
        <dbReference type="EMBL" id="KAG1364200.1"/>
    </source>
</evidence>
<sequence length="95" mass="9966">MASAQPLGGTSRASLVLSPILDKIFKNAARRNHFNLISACKPAIYRLDAVTDSNNSLSSLLRGFSPSDADKVLHPLALAVDIASTKVAESALTAC</sequence>
<reference evidence="1" key="2">
    <citation type="submission" date="2019-07" db="EMBL/GenBank/DDBJ databases">
        <authorList>
            <person name="Yang Y."/>
            <person name="Bocs S."/>
            <person name="Baudouin L."/>
        </authorList>
    </citation>
    <scope>NUCLEOTIDE SEQUENCE</scope>
    <source>
        <tissue evidence="1">Spear leaf of Hainan Tall coconut</tissue>
    </source>
</reference>
<dbReference type="AlphaFoldDB" id="A0A8K0IQD4"/>
<protein>
    <submittedName>
        <fullName evidence="1">Putative Brefeldin A-inhibited guanine nucleotide-exchange protein 1</fullName>
    </submittedName>
</protein>
<dbReference type="Proteomes" id="UP000797356">
    <property type="component" value="Chromosome 11"/>
</dbReference>
<name>A0A8K0IQD4_COCNU</name>
<organism evidence="1 2">
    <name type="scientific">Cocos nucifera</name>
    <name type="common">Coconut palm</name>
    <dbReference type="NCBI Taxonomy" id="13894"/>
    <lineage>
        <taxon>Eukaryota</taxon>
        <taxon>Viridiplantae</taxon>
        <taxon>Streptophyta</taxon>
        <taxon>Embryophyta</taxon>
        <taxon>Tracheophyta</taxon>
        <taxon>Spermatophyta</taxon>
        <taxon>Magnoliopsida</taxon>
        <taxon>Liliopsida</taxon>
        <taxon>Arecaceae</taxon>
        <taxon>Arecoideae</taxon>
        <taxon>Cocoseae</taxon>
        <taxon>Attaleinae</taxon>
        <taxon>Cocos</taxon>
    </lineage>
</organism>
<reference evidence="1" key="1">
    <citation type="journal article" date="2017" name="Gigascience">
        <title>The genome draft of coconut (Cocos nucifera).</title>
        <authorList>
            <person name="Xiao Y."/>
            <person name="Xu P."/>
            <person name="Fan H."/>
            <person name="Baudouin L."/>
            <person name="Xia W."/>
            <person name="Bocs S."/>
            <person name="Xu J."/>
            <person name="Li Q."/>
            <person name="Guo A."/>
            <person name="Zhou L."/>
            <person name="Li J."/>
            <person name="Wu Y."/>
            <person name="Ma Z."/>
            <person name="Armero A."/>
            <person name="Issali A.E."/>
            <person name="Liu N."/>
            <person name="Peng M."/>
            <person name="Yang Y."/>
        </authorList>
    </citation>
    <scope>NUCLEOTIDE SEQUENCE</scope>
    <source>
        <tissue evidence="1">Spear leaf of Hainan Tall coconut</tissue>
    </source>
</reference>
<keyword evidence="2" id="KW-1185">Reference proteome</keyword>
<proteinExistence type="predicted"/>
<dbReference type="OrthoDB" id="430364at2759"/>
<comment type="caution">
    <text evidence="1">The sequence shown here is derived from an EMBL/GenBank/DDBJ whole genome shotgun (WGS) entry which is preliminary data.</text>
</comment>
<accession>A0A8K0IQD4</accession>
<gene>
    <name evidence="1" type="ORF">COCNU_11G010270</name>
</gene>
<evidence type="ECO:0000313" key="2">
    <source>
        <dbReference type="Proteomes" id="UP000797356"/>
    </source>
</evidence>
<dbReference type="EMBL" id="CM017882">
    <property type="protein sequence ID" value="KAG1364200.1"/>
    <property type="molecule type" value="Genomic_DNA"/>
</dbReference>